<dbReference type="Pfam" id="PF01292">
    <property type="entry name" value="Ni_hydr_CYTB"/>
    <property type="match status" value="1"/>
</dbReference>
<dbReference type="InterPro" id="IPR016174">
    <property type="entry name" value="Di-haem_cyt_TM"/>
</dbReference>
<evidence type="ECO:0000256" key="11">
    <source>
        <dbReference type="ARBA" id="ARBA00023136"/>
    </source>
</evidence>
<evidence type="ECO:0000256" key="6">
    <source>
        <dbReference type="ARBA" id="ARBA00022692"/>
    </source>
</evidence>
<evidence type="ECO:0000256" key="7">
    <source>
        <dbReference type="ARBA" id="ARBA00022723"/>
    </source>
</evidence>
<proteinExistence type="inferred from homology"/>
<dbReference type="GO" id="GO:0005886">
    <property type="term" value="C:plasma membrane"/>
    <property type="evidence" value="ECO:0007669"/>
    <property type="project" value="UniProtKB-SubCell"/>
</dbReference>
<dbReference type="GO" id="GO:0022904">
    <property type="term" value="P:respiratory electron transport chain"/>
    <property type="evidence" value="ECO:0007669"/>
    <property type="project" value="InterPro"/>
</dbReference>
<keyword evidence="10" id="KW-0408">Iron</keyword>
<dbReference type="Proteomes" id="UP000018545">
    <property type="component" value="Chromosome"/>
</dbReference>
<keyword evidence="9 13" id="KW-1133">Transmembrane helix</keyword>
<comment type="cofactor">
    <cofactor evidence="1">
        <name>heme b</name>
        <dbReference type="ChEBI" id="CHEBI:60344"/>
    </cofactor>
</comment>
<dbReference type="GO" id="GO:0020037">
    <property type="term" value="F:heme binding"/>
    <property type="evidence" value="ECO:0007669"/>
    <property type="project" value="TreeGrafter"/>
</dbReference>
<dbReference type="HOGENOM" id="CLU_095321_3_0_6"/>
<reference evidence="15 16" key="1">
    <citation type="journal article" date="2014" name="Genome Announc.">
        <title>Complete Genome Sequence of Cronobacter sakazakii Strain CMCC 45402.</title>
        <authorList>
            <person name="Zhao Z."/>
            <person name="Wang L."/>
            <person name="Wang B."/>
            <person name="Liang H."/>
            <person name="Ye Q."/>
            <person name="Zeng M."/>
        </authorList>
    </citation>
    <scope>NUCLEOTIDE SEQUENCE [LARGE SCALE GENOMIC DNA]</scope>
    <source>
        <strain evidence="16">45402</strain>
    </source>
</reference>
<dbReference type="EMBL" id="CP006731">
    <property type="protein sequence ID" value="AHB70288.1"/>
    <property type="molecule type" value="Genomic_DNA"/>
</dbReference>
<keyword evidence="11 13" id="KW-0472">Membrane</keyword>
<dbReference type="KEGG" id="csi:P262_02706"/>
<feature type="domain" description="Cytochrome b561 bacterial/Ni-hydrogenase" evidence="14">
    <location>
        <begin position="39"/>
        <end position="207"/>
    </location>
</feature>
<keyword evidence="6 13" id="KW-0812">Transmembrane</keyword>
<dbReference type="NCBIfam" id="NF008566">
    <property type="entry name" value="PRK11513.1"/>
    <property type="match status" value="1"/>
</dbReference>
<evidence type="ECO:0000313" key="15">
    <source>
        <dbReference type="EMBL" id="AHB70288.1"/>
    </source>
</evidence>
<dbReference type="PANTHER" id="PTHR30529">
    <property type="entry name" value="CYTOCHROME B561"/>
    <property type="match status" value="1"/>
</dbReference>
<evidence type="ECO:0000256" key="1">
    <source>
        <dbReference type="ARBA" id="ARBA00001970"/>
    </source>
</evidence>
<dbReference type="GO" id="GO:0009055">
    <property type="term" value="F:electron transfer activity"/>
    <property type="evidence" value="ECO:0007669"/>
    <property type="project" value="InterPro"/>
</dbReference>
<dbReference type="InterPro" id="IPR052168">
    <property type="entry name" value="Cytochrome_b561_oxidase"/>
</dbReference>
<evidence type="ECO:0000256" key="12">
    <source>
        <dbReference type="ARBA" id="ARBA00037975"/>
    </source>
</evidence>
<evidence type="ECO:0000256" key="3">
    <source>
        <dbReference type="ARBA" id="ARBA00022448"/>
    </source>
</evidence>
<accession>V5TYS3</accession>
<evidence type="ECO:0000256" key="9">
    <source>
        <dbReference type="ARBA" id="ARBA00022989"/>
    </source>
</evidence>
<keyword evidence="4" id="KW-1003">Cell membrane</keyword>
<dbReference type="SUPFAM" id="SSF81342">
    <property type="entry name" value="Transmembrane di-heme cytochromes"/>
    <property type="match status" value="1"/>
</dbReference>
<dbReference type="GO" id="GO:0046872">
    <property type="term" value="F:metal ion binding"/>
    <property type="evidence" value="ECO:0007669"/>
    <property type="project" value="UniProtKB-KW"/>
</dbReference>
<evidence type="ECO:0000259" key="14">
    <source>
        <dbReference type="Pfam" id="PF01292"/>
    </source>
</evidence>
<feature type="transmembrane region" description="Helical" evidence="13">
    <location>
        <begin position="76"/>
        <end position="96"/>
    </location>
</feature>
<evidence type="ECO:0000256" key="2">
    <source>
        <dbReference type="ARBA" id="ARBA00004651"/>
    </source>
</evidence>
<keyword evidence="7" id="KW-0479">Metal-binding</keyword>
<feature type="transmembrane region" description="Helical" evidence="13">
    <location>
        <begin position="44"/>
        <end position="61"/>
    </location>
</feature>
<keyword evidence="8" id="KW-0249">Electron transport</keyword>
<evidence type="ECO:0000256" key="4">
    <source>
        <dbReference type="ARBA" id="ARBA00022475"/>
    </source>
</evidence>
<keyword evidence="3" id="KW-0813">Transport</keyword>
<evidence type="ECO:0000313" key="16">
    <source>
        <dbReference type="Proteomes" id="UP000018545"/>
    </source>
</evidence>
<evidence type="ECO:0000256" key="10">
    <source>
        <dbReference type="ARBA" id="ARBA00023004"/>
    </source>
</evidence>
<evidence type="ECO:0000256" key="8">
    <source>
        <dbReference type="ARBA" id="ARBA00022982"/>
    </source>
</evidence>
<evidence type="ECO:0000256" key="13">
    <source>
        <dbReference type="SAM" id="Phobius"/>
    </source>
</evidence>
<dbReference type="PATRIC" id="fig|1401659.3.peg.1907"/>
<feature type="transmembrane region" description="Helical" evidence="13">
    <location>
        <begin position="169"/>
        <end position="195"/>
    </location>
</feature>
<comment type="similarity">
    <text evidence="12">Belongs to the cytochrome b561 family.</text>
</comment>
<dbReference type="AlphaFoldDB" id="V5TYS3"/>
<comment type="subcellular location">
    <subcellularLocation>
        <location evidence="2">Cell membrane</location>
        <topology evidence="2">Multi-pass membrane protein</topology>
    </subcellularLocation>
</comment>
<name>V5TYS3_9ENTR</name>
<protein>
    <recommendedName>
        <fullName evidence="14">Cytochrome b561 bacterial/Ni-hydrogenase domain-containing protein</fullName>
    </recommendedName>
</protein>
<feature type="transmembrane region" description="Helical" evidence="13">
    <location>
        <begin position="116"/>
        <end position="138"/>
    </location>
</feature>
<dbReference type="PANTHER" id="PTHR30529:SF4">
    <property type="entry name" value="SUPEROXIDE OXIDASE CYBB"/>
    <property type="match status" value="1"/>
</dbReference>
<sequence>MFSPLLFSGGVKTNEYLIFSRYPGVFVAFNQDSLMRSKYTSLQITLHWLVFVLVVMAYAAMELRGLVPRPVGRLFIWTHFSCGIAILVLMVARLLVRIKYPAPPIVPKPRAMYIGLSHLVHLVIYLMFIGLPLLGIVAKYYGGSPWFAFGISMPVAAEPDEDLEMQLRAIHAFIANLSYFVIGLHAAAALAHHYFWKDNTLLRMMPGKRD</sequence>
<evidence type="ECO:0000256" key="5">
    <source>
        <dbReference type="ARBA" id="ARBA00022617"/>
    </source>
</evidence>
<dbReference type="InterPro" id="IPR011577">
    <property type="entry name" value="Cyt_b561_bac/Ni-Hgenase"/>
</dbReference>
<keyword evidence="5" id="KW-0349">Heme</keyword>
<organism evidence="15 16">
    <name type="scientific">Cronobacter malonaticus</name>
    <dbReference type="NCBI Taxonomy" id="413503"/>
    <lineage>
        <taxon>Bacteria</taxon>
        <taxon>Pseudomonadati</taxon>
        <taxon>Pseudomonadota</taxon>
        <taxon>Gammaproteobacteria</taxon>
        <taxon>Enterobacterales</taxon>
        <taxon>Enterobacteriaceae</taxon>
        <taxon>Cronobacter</taxon>
    </lineage>
</organism>
<gene>
    <name evidence="15" type="ORF">P262_02706</name>
</gene>